<keyword evidence="3" id="KW-1185">Reference proteome</keyword>
<dbReference type="EMBL" id="JH159161">
    <property type="protein sequence ID" value="EGZ07891.1"/>
    <property type="molecule type" value="Genomic_DNA"/>
</dbReference>
<dbReference type="Proteomes" id="UP000002640">
    <property type="component" value="Unassembled WGS sequence"/>
</dbReference>
<gene>
    <name evidence="2" type="ORF">PHYSODRAFT_288758</name>
</gene>
<dbReference type="RefSeq" id="XP_009536063.1">
    <property type="nucleotide sequence ID" value="XM_009537768.1"/>
</dbReference>
<organism evidence="2 3">
    <name type="scientific">Phytophthora sojae (strain P6497)</name>
    <name type="common">Soybean stem and root rot agent</name>
    <name type="synonym">Phytophthora megasperma f. sp. glycines</name>
    <dbReference type="NCBI Taxonomy" id="1094619"/>
    <lineage>
        <taxon>Eukaryota</taxon>
        <taxon>Sar</taxon>
        <taxon>Stramenopiles</taxon>
        <taxon>Oomycota</taxon>
        <taxon>Peronosporomycetes</taxon>
        <taxon>Peronosporales</taxon>
        <taxon>Peronosporaceae</taxon>
        <taxon>Phytophthora</taxon>
    </lineage>
</organism>
<accession>G5A7L5</accession>
<name>G5A7L5_PHYSP</name>
<evidence type="ECO:0000313" key="3">
    <source>
        <dbReference type="Proteomes" id="UP000002640"/>
    </source>
</evidence>
<sequence>MVVQRAEGKRVVIDYGKLRTTDGGWIDGRPDEEELRKKVDAQLAAALAAFEQSVDRSTRVAMSTKGLKDPADEMSAGGTSRGGTNSATDDTLKAELRVRDKEQGLVLLAAGADRATGVHAGEEADGDKRGAARRSGEGQDEHVRVGEAVDGDEDAEGRDEQGAVVDMLRGRGRARWQPPMPELLQVETAGYIVERARRRVSNRAGRYVREHQVEYSTGPERPEGRRWLTEAAFEQLEDAAKVEDDLGTGDGV</sequence>
<dbReference type="InParanoid" id="G5A7L5"/>
<dbReference type="KEGG" id="psoj:PHYSODRAFT_288758"/>
<dbReference type="AlphaFoldDB" id="G5A7L5"/>
<dbReference type="GeneID" id="20640695"/>
<evidence type="ECO:0000313" key="2">
    <source>
        <dbReference type="EMBL" id="EGZ07891.1"/>
    </source>
</evidence>
<feature type="compositionally biased region" description="Basic and acidic residues" evidence="1">
    <location>
        <begin position="120"/>
        <end position="147"/>
    </location>
</feature>
<evidence type="ECO:0000256" key="1">
    <source>
        <dbReference type="SAM" id="MobiDB-lite"/>
    </source>
</evidence>
<reference evidence="2 3" key="1">
    <citation type="journal article" date="2006" name="Science">
        <title>Phytophthora genome sequences uncover evolutionary origins and mechanisms of pathogenesis.</title>
        <authorList>
            <person name="Tyler B.M."/>
            <person name="Tripathy S."/>
            <person name="Zhang X."/>
            <person name="Dehal P."/>
            <person name="Jiang R.H."/>
            <person name="Aerts A."/>
            <person name="Arredondo F.D."/>
            <person name="Baxter L."/>
            <person name="Bensasson D."/>
            <person name="Beynon J.L."/>
            <person name="Chapman J."/>
            <person name="Damasceno C.M."/>
            <person name="Dorrance A.E."/>
            <person name="Dou D."/>
            <person name="Dickerman A.W."/>
            <person name="Dubchak I.L."/>
            <person name="Garbelotto M."/>
            <person name="Gijzen M."/>
            <person name="Gordon S.G."/>
            <person name="Govers F."/>
            <person name="Grunwald N.J."/>
            <person name="Huang W."/>
            <person name="Ivors K.L."/>
            <person name="Jones R.W."/>
            <person name="Kamoun S."/>
            <person name="Krampis K."/>
            <person name="Lamour K.H."/>
            <person name="Lee M.K."/>
            <person name="McDonald W.H."/>
            <person name="Medina M."/>
            <person name="Meijer H.J."/>
            <person name="Nordberg E.K."/>
            <person name="Maclean D.J."/>
            <person name="Ospina-Giraldo M.D."/>
            <person name="Morris P.F."/>
            <person name="Phuntumart V."/>
            <person name="Putnam N.H."/>
            <person name="Rash S."/>
            <person name="Rose J.K."/>
            <person name="Sakihama Y."/>
            <person name="Salamov A.A."/>
            <person name="Savidor A."/>
            <person name="Scheuring C.F."/>
            <person name="Smith B.M."/>
            <person name="Sobral B.W."/>
            <person name="Terry A."/>
            <person name="Torto-Alalibo T.A."/>
            <person name="Win J."/>
            <person name="Xu Z."/>
            <person name="Zhang H."/>
            <person name="Grigoriev I.V."/>
            <person name="Rokhsar D.S."/>
            <person name="Boore J.L."/>
        </authorList>
    </citation>
    <scope>NUCLEOTIDE SEQUENCE [LARGE SCALE GENOMIC DNA]</scope>
    <source>
        <strain evidence="2 3">P6497</strain>
    </source>
</reference>
<feature type="region of interest" description="Disordered" evidence="1">
    <location>
        <begin position="114"/>
        <end position="161"/>
    </location>
</feature>
<protein>
    <submittedName>
        <fullName evidence="2">Uncharacterized protein</fullName>
    </submittedName>
</protein>
<proteinExistence type="predicted"/>
<dbReference type="SMR" id="G5A7L5"/>
<feature type="region of interest" description="Disordered" evidence="1">
    <location>
        <begin position="54"/>
        <end position="90"/>
    </location>
</feature>